<evidence type="ECO:0000313" key="4">
    <source>
        <dbReference type="EMBL" id="MDQ2090150.1"/>
    </source>
</evidence>
<proteinExistence type="inferred from homology"/>
<dbReference type="Pfam" id="PF13409">
    <property type="entry name" value="GST_N_2"/>
    <property type="match status" value="1"/>
</dbReference>
<accession>A0AAE3WCX2</accession>
<dbReference type="InterPro" id="IPR010987">
    <property type="entry name" value="Glutathione-S-Trfase_C-like"/>
</dbReference>
<dbReference type="GO" id="GO:0005737">
    <property type="term" value="C:cytoplasm"/>
    <property type="evidence" value="ECO:0007669"/>
    <property type="project" value="InterPro"/>
</dbReference>
<name>A0AAE3WCX2_9RHOB</name>
<reference evidence="4" key="2">
    <citation type="submission" date="2023-02" db="EMBL/GenBank/DDBJ databases">
        <title>'Rhodoalgimonas zhirmunskyi' gen. nov., isolated from a red alga.</title>
        <authorList>
            <person name="Nedashkovskaya O.I."/>
            <person name="Otstavnykh N.Y."/>
            <person name="Bystritskaya E.P."/>
            <person name="Balabanova L.A."/>
            <person name="Isaeva M.P."/>
        </authorList>
    </citation>
    <scope>NUCLEOTIDE SEQUENCE</scope>
    <source>
        <strain evidence="4">KCTC 52189</strain>
    </source>
</reference>
<comment type="caution">
    <text evidence="4">The sequence shown here is derived from an EMBL/GenBank/DDBJ whole genome shotgun (WGS) entry which is preliminary data.</text>
</comment>
<gene>
    <name evidence="4" type="primary">maiA</name>
    <name evidence="4" type="ORF">NO357_09605</name>
</gene>
<dbReference type="InterPro" id="IPR034330">
    <property type="entry name" value="GST_Zeta_C"/>
</dbReference>
<dbReference type="GO" id="GO:0004364">
    <property type="term" value="F:glutathione transferase activity"/>
    <property type="evidence" value="ECO:0007669"/>
    <property type="project" value="TreeGrafter"/>
</dbReference>
<dbReference type="SFLD" id="SFLDG00358">
    <property type="entry name" value="Main_(cytGST)"/>
    <property type="match status" value="1"/>
</dbReference>
<dbReference type="CDD" id="cd03191">
    <property type="entry name" value="GST_C_Zeta"/>
    <property type="match status" value="1"/>
</dbReference>
<dbReference type="PROSITE" id="PS50405">
    <property type="entry name" value="GST_CTER"/>
    <property type="match status" value="1"/>
</dbReference>
<evidence type="ECO:0000259" key="3">
    <source>
        <dbReference type="PROSITE" id="PS50405"/>
    </source>
</evidence>
<dbReference type="EC" id="5.2.1.2" evidence="4"/>
<feature type="domain" description="GST C-terminal" evidence="3">
    <location>
        <begin position="87"/>
        <end position="215"/>
    </location>
</feature>
<dbReference type="Pfam" id="PF13410">
    <property type="entry name" value="GST_C_2"/>
    <property type="match status" value="1"/>
</dbReference>
<comment type="similarity">
    <text evidence="1">Belongs to the GST superfamily. Zeta family.</text>
</comment>
<dbReference type="InterPro" id="IPR036249">
    <property type="entry name" value="Thioredoxin-like_sf"/>
</dbReference>
<dbReference type="SUPFAM" id="SSF52833">
    <property type="entry name" value="Thioredoxin-like"/>
    <property type="match status" value="1"/>
</dbReference>
<dbReference type="PROSITE" id="PS50404">
    <property type="entry name" value="GST_NTER"/>
    <property type="match status" value="1"/>
</dbReference>
<keyword evidence="5" id="KW-1185">Reference proteome</keyword>
<dbReference type="SFLD" id="SFLDS00019">
    <property type="entry name" value="Glutathione_Transferase_(cytos"/>
    <property type="match status" value="1"/>
</dbReference>
<feature type="domain" description="GST N-terminal" evidence="2">
    <location>
        <begin position="1"/>
        <end position="82"/>
    </location>
</feature>
<dbReference type="EMBL" id="JANHAX010000002">
    <property type="protein sequence ID" value="MDQ2090150.1"/>
    <property type="molecule type" value="Genomic_DNA"/>
</dbReference>
<dbReference type="AlphaFoldDB" id="A0AAE3WCX2"/>
<dbReference type="InterPro" id="IPR036282">
    <property type="entry name" value="Glutathione-S-Trfase_C_sf"/>
</dbReference>
<keyword evidence="4" id="KW-0413">Isomerase</keyword>
<dbReference type="PANTHER" id="PTHR42673:SF4">
    <property type="entry name" value="MALEYLACETOACETATE ISOMERASE"/>
    <property type="match status" value="1"/>
</dbReference>
<dbReference type="Gene3D" id="3.40.30.10">
    <property type="entry name" value="Glutaredoxin"/>
    <property type="match status" value="1"/>
</dbReference>
<reference evidence="4" key="1">
    <citation type="submission" date="2022-07" db="EMBL/GenBank/DDBJ databases">
        <authorList>
            <person name="Otstavnykh N."/>
            <person name="Isaeva M."/>
            <person name="Bystritskaya E."/>
        </authorList>
    </citation>
    <scope>NUCLEOTIDE SEQUENCE</scope>
    <source>
        <strain evidence="4">KCTC 52189</strain>
    </source>
</reference>
<evidence type="ECO:0000313" key="5">
    <source>
        <dbReference type="Proteomes" id="UP001226762"/>
    </source>
</evidence>
<dbReference type="NCBIfam" id="TIGR01262">
    <property type="entry name" value="maiA"/>
    <property type="match status" value="1"/>
</dbReference>
<organism evidence="4 5">
    <name type="scientific">Marimonas arenosa</name>
    <dbReference type="NCBI Taxonomy" id="1795305"/>
    <lineage>
        <taxon>Bacteria</taxon>
        <taxon>Pseudomonadati</taxon>
        <taxon>Pseudomonadota</taxon>
        <taxon>Alphaproteobacteria</taxon>
        <taxon>Rhodobacterales</taxon>
        <taxon>Paracoccaceae</taxon>
        <taxon>Marimonas</taxon>
    </lineage>
</organism>
<dbReference type="PANTHER" id="PTHR42673">
    <property type="entry name" value="MALEYLACETOACETATE ISOMERASE"/>
    <property type="match status" value="1"/>
</dbReference>
<dbReference type="InterPro" id="IPR040079">
    <property type="entry name" value="Glutathione_S-Trfase"/>
</dbReference>
<dbReference type="InterPro" id="IPR004045">
    <property type="entry name" value="Glutathione_S-Trfase_N"/>
</dbReference>
<dbReference type="GO" id="GO:0006749">
    <property type="term" value="P:glutathione metabolic process"/>
    <property type="evidence" value="ECO:0007669"/>
    <property type="project" value="TreeGrafter"/>
</dbReference>
<dbReference type="InterPro" id="IPR005955">
    <property type="entry name" value="GST_Zeta"/>
</dbReference>
<dbReference type="GO" id="GO:0006559">
    <property type="term" value="P:L-phenylalanine catabolic process"/>
    <property type="evidence" value="ECO:0007669"/>
    <property type="project" value="TreeGrafter"/>
</dbReference>
<evidence type="ECO:0000259" key="2">
    <source>
        <dbReference type="PROSITE" id="PS50404"/>
    </source>
</evidence>
<dbReference type="InterPro" id="IPR034333">
    <property type="entry name" value="GST_Zeta_N"/>
</dbReference>
<dbReference type="Gene3D" id="1.20.1050.10">
    <property type="match status" value="1"/>
</dbReference>
<protein>
    <submittedName>
        <fullName evidence="4">Maleylacetoacetate isomerase</fullName>
        <ecNumber evidence="4">5.2.1.2</ecNumber>
    </submittedName>
</protein>
<dbReference type="GO" id="GO:0016034">
    <property type="term" value="F:maleylacetoacetate isomerase activity"/>
    <property type="evidence" value="ECO:0007669"/>
    <property type="project" value="UniProtKB-EC"/>
</dbReference>
<dbReference type="CDD" id="cd03042">
    <property type="entry name" value="GST_N_Zeta"/>
    <property type="match status" value="1"/>
</dbReference>
<dbReference type="RefSeq" id="WP_306735415.1">
    <property type="nucleotide sequence ID" value="NZ_JANHAX010000002.1"/>
</dbReference>
<evidence type="ECO:0000256" key="1">
    <source>
        <dbReference type="ARBA" id="ARBA00010007"/>
    </source>
</evidence>
<sequence>MMVFHGYFRSSSAYRCRIAFNLKGLDYEFRPVHLKSGAQKGEAYRALNPQMLVPTLETEDGARLIQSLAIMEWLEETHPEPPLLSKDPTTRAQERGFAQVIACEIHPLQNLRVLNYLSDELGAGEDQKNAWLTRWLRDGLEACEGLLERRAAQTPFCYGERPGMADICLVPQVFSAQRFSVDISHLTRVNAIYETCAALPEFERAHPKNQPDFEA</sequence>
<dbReference type="SUPFAM" id="SSF47616">
    <property type="entry name" value="GST C-terminal domain-like"/>
    <property type="match status" value="1"/>
</dbReference>
<dbReference type="Proteomes" id="UP001226762">
    <property type="component" value="Unassembled WGS sequence"/>
</dbReference>